<organism evidence="2 3">
    <name type="scientific">Drosophila gunungcola</name>
    <name type="common">fruit fly</name>
    <dbReference type="NCBI Taxonomy" id="103775"/>
    <lineage>
        <taxon>Eukaryota</taxon>
        <taxon>Metazoa</taxon>
        <taxon>Ecdysozoa</taxon>
        <taxon>Arthropoda</taxon>
        <taxon>Hexapoda</taxon>
        <taxon>Insecta</taxon>
        <taxon>Pterygota</taxon>
        <taxon>Neoptera</taxon>
        <taxon>Endopterygota</taxon>
        <taxon>Diptera</taxon>
        <taxon>Brachycera</taxon>
        <taxon>Muscomorpha</taxon>
        <taxon>Ephydroidea</taxon>
        <taxon>Drosophilidae</taxon>
        <taxon>Drosophila</taxon>
        <taxon>Sophophora</taxon>
    </lineage>
</organism>
<feature type="non-terminal residue" evidence="2">
    <location>
        <position position="149"/>
    </location>
</feature>
<evidence type="ECO:0000256" key="1">
    <source>
        <dbReference type="SAM" id="MobiDB-lite"/>
    </source>
</evidence>
<evidence type="ECO:0000313" key="2">
    <source>
        <dbReference type="EMBL" id="KAI8035985.1"/>
    </source>
</evidence>
<dbReference type="Proteomes" id="UP001059596">
    <property type="component" value="Unassembled WGS sequence"/>
</dbReference>
<keyword evidence="3" id="KW-1185">Reference proteome</keyword>
<dbReference type="AlphaFoldDB" id="A0A9P9YFY6"/>
<name>A0A9P9YFY6_9MUSC</name>
<comment type="caution">
    <text evidence="2">The sequence shown here is derived from an EMBL/GenBank/DDBJ whole genome shotgun (WGS) entry which is preliminary data.</text>
</comment>
<evidence type="ECO:0000313" key="3">
    <source>
        <dbReference type="Proteomes" id="UP001059596"/>
    </source>
</evidence>
<proteinExistence type="predicted"/>
<gene>
    <name evidence="2" type="ORF">M5D96_011201</name>
</gene>
<dbReference type="EMBL" id="JAMKOV010000025">
    <property type="protein sequence ID" value="KAI8035985.1"/>
    <property type="molecule type" value="Genomic_DNA"/>
</dbReference>
<feature type="compositionally biased region" description="Polar residues" evidence="1">
    <location>
        <begin position="14"/>
        <end position="25"/>
    </location>
</feature>
<reference evidence="2" key="1">
    <citation type="journal article" date="2023" name="Genome Biol. Evol.">
        <title>Long-read-based Genome Assembly of Drosophila gunungcola Reveals Fewer Chemosensory Genes in Flower-breeding Species.</title>
        <authorList>
            <person name="Negi A."/>
            <person name="Liao B.Y."/>
            <person name="Yeh S.D."/>
        </authorList>
    </citation>
    <scope>NUCLEOTIDE SEQUENCE</scope>
    <source>
        <strain evidence="2">Sukarami</strain>
    </source>
</reference>
<protein>
    <submittedName>
        <fullName evidence="2">Uncharacterized protein</fullName>
    </submittedName>
</protein>
<sequence>MTEQDLADRLANLTGPSSASSTQINTRIMTERDIEEKIKTILETNLSSLVKEILNPNKDFSKYTDQTIKRELTHNLSELDKLPDIVRTLRDFSGNKSEYSSWRKSVERVLKIYENRIGSPKYYGILLAIRNKITGQADAVLESYNTPLD</sequence>
<feature type="region of interest" description="Disordered" evidence="1">
    <location>
        <begin position="1"/>
        <end position="25"/>
    </location>
</feature>
<accession>A0A9P9YFY6</accession>